<dbReference type="AlphaFoldDB" id="A0A6B2JW89"/>
<proteinExistence type="predicted"/>
<dbReference type="Proteomes" id="UP000474757">
    <property type="component" value="Unassembled WGS sequence"/>
</dbReference>
<protein>
    <recommendedName>
        <fullName evidence="2">Flagellar motor switch protein FliN-like C-terminal domain-containing protein</fullName>
    </recommendedName>
</protein>
<dbReference type="InterPro" id="IPR001543">
    <property type="entry name" value="FliN-like_C"/>
</dbReference>
<feature type="compositionally biased region" description="Low complexity" evidence="1">
    <location>
        <begin position="341"/>
        <end position="362"/>
    </location>
</feature>
<dbReference type="Pfam" id="PF01052">
    <property type="entry name" value="FliMN_C"/>
    <property type="match status" value="1"/>
</dbReference>
<feature type="domain" description="Flagellar motor switch protein FliN-like C-terminal" evidence="2">
    <location>
        <begin position="211"/>
        <end position="280"/>
    </location>
</feature>
<feature type="region of interest" description="Disordered" evidence="1">
    <location>
        <begin position="299"/>
        <end position="375"/>
    </location>
</feature>
<gene>
    <name evidence="3" type="ORF">GZA08_08045</name>
</gene>
<feature type="compositionally biased region" description="Gly residues" evidence="1">
    <location>
        <begin position="318"/>
        <end position="335"/>
    </location>
</feature>
<dbReference type="Gene3D" id="2.30.330.10">
    <property type="entry name" value="SpoA-like"/>
    <property type="match status" value="1"/>
</dbReference>
<dbReference type="RefSeq" id="WP_163891914.1">
    <property type="nucleotide sequence ID" value="NZ_JAAFYS010000002.1"/>
</dbReference>
<evidence type="ECO:0000259" key="2">
    <source>
        <dbReference type="Pfam" id="PF01052"/>
    </source>
</evidence>
<organism evidence="3 4">
    <name type="scientific">Pseudoroseicyclus tamaricis</name>
    <dbReference type="NCBI Taxonomy" id="2705421"/>
    <lineage>
        <taxon>Bacteria</taxon>
        <taxon>Pseudomonadati</taxon>
        <taxon>Pseudomonadota</taxon>
        <taxon>Alphaproteobacteria</taxon>
        <taxon>Rhodobacterales</taxon>
        <taxon>Paracoccaceae</taxon>
        <taxon>Pseudoroseicyclus</taxon>
    </lineage>
</organism>
<sequence length="375" mass="37928">MLRRLARRREVPKGEFPPSVARVLRLSMARAAETAMGLSLAVLGVGEELLELEPALDTLGEDWLLIGLCGPDGMISGLAGLDAESRAAVVEMQTLGALRARPAEPRPITATDAALAMPLIDGLIADLVETAGETPLNGWADGASCLRRLSGAQAARLVLPEGLYRLARLTLDFGGEGRQGALFLMLPAEGREAAGQHDSGPEWNATLRSAVLSAPAVLTAVLHRMRLTYADVAAFEVGQVLPLPGVTVGSVRLEGADGRLHARARLGQASGLRAVRVEEPAPAELQDAPMAGARAAPASLASGLAPPPGGAFPAAPGGLPGLGGGGDLPGDGLGGLPPLPTADGPGLAPLPAAGEPGFAPAPMSVSGLGGEEEEG</sequence>
<evidence type="ECO:0000313" key="3">
    <source>
        <dbReference type="EMBL" id="NDV00919.1"/>
    </source>
</evidence>
<evidence type="ECO:0000313" key="4">
    <source>
        <dbReference type="Proteomes" id="UP000474757"/>
    </source>
</evidence>
<dbReference type="EMBL" id="JAAGAB010000002">
    <property type="protein sequence ID" value="NDV00919.1"/>
    <property type="molecule type" value="Genomic_DNA"/>
</dbReference>
<dbReference type="SUPFAM" id="SSF101801">
    <property type="entry name" value="Surface presentation of antigens (SPOA)"/>
    <property type="match status" value="1"/>
</dbReference>
<evidence type="ECO:0000256" key="1">
    <source>
        <dbReference type="SAM" id="MobiDB-lite"/>
    </source>
</evidence>
<name>A0A6B2JW89_9RHOB</name>
<keyword evidence="4" id="KW-1185">Reference proteome</keyword>
<reference evidence="3 4" key="1">
    <citation type="submission" date="2020-02" db="EMBL/GenBank/DDBJ databases">
        <title>Pseudoroseicyclus tamarix, sp. nov., isolated from offshore sediment of a Tamarix chinensis forest.</title>
        <authorList>
            <person name="Gai Y."/>
        </authorList>
    </citation>
    <scope>NUCLEOTIDE SEQUENCE [LARGE SCALE GENOMIC DNA]</scope>
    <source>
        <strain evidence="3 4">CLL3-39</strain>
    </source>
</reference>
<dbReference type="InterPro" id="IPR036429">
    <property type="entry name" value="SpoA-like_sf"/>
</dbReference>
<accession>A0A6B2JW89</accession>
<comment type="caution">
    <text evidence="3">The sequence shown here is derived from an EMBL/GenBank/DDBJ whole genome shotgun (WGS) entry which is preliminary data.</text>
</comment>